<name>A0ABW4ZEW9_9BACT</name>
<protein>
    <submittedName>
        <fullName evidence="1">Uncharacterized protein</fullName>
    </submittedName>
</protein>
<organism evidence="1 2">
    <name type="scientific">Rubritalea tangerina</name>
    <dbReference type="NCBI Taxonomy" id="430798"/>
    <lineage>
        <taxon>Bacteria</taxon>
        <taxon>Pseudomonadati</taxon>
        <taxon>Verrucomicrobiota</taxon>
        <taxon>Verrucomicrobiia</taxon>
        <taxon>Verrucomicrobiales</taxon>
        <taxon>Rubritaleaceae</taxon>
        <taxon>Rubritalea</taxon>
    </lineage>
</organism>
<dbReference type="Proteomes" id="UP001597389">
    <property type="component" value="Unassembled WGS sequence"/>
</dbReference>
<reference evidence="2" key="1">
    <citation type="journal article" date="2019" name="Int. J. Syst. Evol. Microbiol.">
        <title>The Global Catalogue of Microorganisms (GCM) 10K type strain sequencing project: providing services to taxonomists for standard genome sequencing and annotation.</title>
        <authorList>
            <consortium name="The Broad Institute Genomics Platform"/>
            <consortium name="The Broad Institute Genome Sequencing Center for Infectious Disease"/>
            <person name="Wu L."/>
            <person name="Ma J."/>
        </authorList>
    </citation>
    <scope>NUCLEOTIDE SEQUENCE [LARGE SCALE GENOMIC DNA]</scope>
    <source>
        <strain evidence="2">CCUG 57942</strain>
    </source>
</reference>
<dbReference type="EMBL" id="JBHUJB010000083">
    <property type="protein sequence ID" value="MFD2160563.1"/>
    <property type="molecule type" value="Genomic_DNA"/>
</dbReference>
<proteinExistence type="predicted"/>
<comment type="caution">
    <text evidence="1">The sequence shown here is derived from an EMBL/GenBank/DDBJ whole genome shotgun (WGS) entry which is preliminary data.</text>
</comment>
<gene>
    <name evidence="1" type="ORF">ACFSW8_16785</name>
</gene>
<evidence type="ECO:0000313" key="1">
    <source>
        <dbReference type="EMBL" id="MFD2160563.1"/>
    </source>
</evidence>
<keyword evidence="2" id="KW-1185">Reference proteome</keyword>
<accession>A0ABW4ZEW9</accession>
<evidence type="ECO:0000313" key="2">
    <source>
        <dbReference type="Proteomes" id="UP001597389"/>
    </source>
</evidence>
<sequence>MIRFFIALALISILNAETIPRPKPIDADKRKLVYRSLTIRDHSYNELFGNTHLPRLTHQELPKQLRTEKSTEFQFVNLAPLFSNSEGYVMGKDEWAIYNTSTSQLHLHASEQLYKLIRINVFTEDKIPLIKIQGRLISVKRQNDPFAEWTMEMVEQSNAKEILLFHNLSRSGELTIFTNPNKLSKHPTEVEIEAVLSEDYSIMDLRLALFAVETESKKKLTLSTGLTLKVNNTFIQPIGISTDKDRLTLLILQPSLINIKGQTFKDH</sequence>
<dbReference type="RefSeq" id="WP_377178810.1">
    <property type="nucleotide sequence ID" value="NZ_JBHUJB010000083.1"/>
</dbReference>